<keyword evidence="7" id="KW-0067">ATP-binding</keyword>
<evidence type="ECO:0000256" key="7">
    <source>
        <dbReference type="ARBA" id="ARBA00022840"/>
    </source>
</evidence>
<evidence type="ECO:0000313" key="12">
    <source>
        <dbReference type="EMBL" id="MBP2372226.1"/>
    </source>
</evidence>
<proteinExistence type="predicted"/>
<keyword evidence="10" id="KW-0472">Membrane</keyword>
<keyword evidence="5" id="KW-0547">Nucleotide-binding</keyword>
<feature type="domain" description="Signal transduction histidine kinase subgroup 3 dimerisation and phosphoacceptor" evidence="11">
    <location>
        <begin position="188"/>
        <end position="251"/>
    </location>
</feature>
<dbReference type="PANTHER" id="PTHR24421">
    <property type="entry name" value="NITRATE/NITRITE SENSOR PROTEIN NARX-RELATED"/>
    <property type="match status" value="1"/>
</dbReference>
<evidence type="ECO:0000256" key="1">
    <source>
        <dbReference type="ARBA" id="ARBA00000085"/>
    </source>
</evidence>
<dbReference type="Pfam" id="PF07730">
    <property type="entry name" value="HisKA_3"/>
    <property type="match status" value="1"/>
</dbReference>
<organism evidence="12 13">
    <name type="scientific">Paeniglutamicibacter psychrophenolicus</name>
    <dbReference type="NCBI Taxonomy" id="257454"/>
    <lineage>
        <taxon>Bacteria</taxon>
        <taxon>Bacillati</taxon>
        <taxon>Actinomycetota</taxon>
        <taxon>Actinomycetes</taxon>
        <taxon>Micrococcales</taxon>
        <taxon>Micrococcaceae</taxon>
        <taxon>Paeniglutamicibacter</taxon>
    </lineage>
</organism>
<comment type="catalytic activity">
    <reaction evidence="1">
        <text>ATP + protein L-histidine = ADP + protein N-phospho-L-histidine.</text>
        <dbReference type="EC" id="2.7.13.3"/>
    </reaction>
</comment>
<evidence type="ECO:0000256" key="8">
    <source>
        <dbReference type="ARBA" id="ARBA00023012"/>
    </source>
</evidence>
<keyword evidence="9" id="KW-0175">Coiled coil</keyword>
<name>A0ABS4W7Q9_9MICC</name>
<dbReference type="CDD" id="cd16917">
    <property type="entry name" value="HATPase_UhpB-NarQ-NarX-like"/>
    <property type="match status" value="1"/>
</dbReference>
<keyword evidence="4" id="KW-0808">Transferase</keyword>
<dbReference type="InterPro" id="IPR011712">
    <property type="entry name" value="Sig_transdc_His_kin_sub3_dim/P"/>
</dbReference>
<evidence type="ECO:0000256" key="9">
    <source>
        <dbReference type="SAM" id="Coils"/>
    </source>
</evidence>
<feature type="transmembrane region" description="Helical" evidence="10">
    <location>
        <begin position="79"/>
        <end position="106"/>
    </location>
</feature>
<evidence type="ECO:0000256" key="2">
    <source>
        <dbReference type="ARBA" id="ARBA00012438"/>
    </source>
</evidence>
<gene>
    <name evidence="12" type="ORF">JOF46_000138</name>
</gene>
<keyword evidence="6 12" id="KW-0418">Kinase</keyword>
<evidence type="ECO:0000313" key="13">
    <source>
        <dbReference type="Proteomes" id="UP000766570"/>
    </source>
</evidence>
<dbReference type="RefSeq" id="WP_209905573.1">
    <property type="nucleotide sequence ID" value="NZ_BAAAMI010000009.1"/>
</dbReference>
<dbReference type="GO" id="GO:0016301">
    <property type="term" value="F:kinase activity"/>
    <property type="evidence" value="ECO:0007669"/>
    <property type="project" value="UniProtKB-KW"/>
</dbReference>
<feature type="transmembrane region" description="Helical" evidence="10">
    <location>
        <begin position="118"/>
        <end position="135"/>
    </location>
</feature>
<keyword evidence="8" id="KW-0902">Two-component regulatory system</keyword>
<evidence type="ECO:0000256" key="4">
    <source>
        <dbReference type="ARBA" id="ARBA00022679"/>
    </source>
</evidence>
<dbReference type="PANTHER" id="PTHR24421:SF10">
    <property type="entry name" value="NITRATE_NITRITE SENSOR PROTEIN NARQ"/>
    <property type="match status" value="1"/>
</dbReference>
<dbReference type="Proteomes" id="UP000766570">
    <property type="component" value="Unassembled WGS sequence"/>
</dbReference>
<evidence type="ECO:0000256" key="6">
    <source>
        <dbReference type="ARBA" id="ARBA00022777"/>
    </source>
</evidence>
<accession>A0ABS4W7Q9</accession>
<sequence>MNPTVSDSEVASEKSSSTLGRTILLVASCVVALLFVTDIVSLVSESDPVRFQRRATEASVNATYTLSIGLLWVRARYAVIVSIVAMALTVFTGAYLFSLLVVPLLVGLISLVETRRFAFRYLCITGLWAILIIVVRSYDVGFLIILVPLLAVAYFVALFARKYQDQRESDRRRIEDLRRKQQEAVEAERKAIARDLHDIVAHDITVISMQAKAAGFSGDPAVAQAALKVIGNTSKEALQDLRVMLNVLRSDGSATRVDGSLVDSAGNAASSLEILIGVEVFAERLIDLGHPTKTMADPRLAGLPQSAQAALYRVLQESTTNIVKHAEPHAACRIEALVVGDRVWLEIANSLPRHVMDQGFDVGGHSSGIVGMSDRMAAFGGTLSAKRVRGDWVVRAELPATTIDQDLKASEDTSEASDQL</sequence>
<evidence type="ECO:0000256" key="3">
    <source>
        <dbReference type="ARBA" id="ARBA00022553"/>
    </source>
</evidence>
<evidence type="ECO:0000256" key="10">
    <source>
        <dbReference type="SAM" id="Phobius"/>
    </source>
</evidence>
<dbReference type="SUPFAM" id="SSF55874">
    <property type="entry name" value="ATPase domain of HSP90 chaperone/DNA topoisomerase II/histidine kinase"/>
    <property type="match status" value="1"/>
</dbReference>
<keyword evidence="10" id="KW-1133">Transmembrane helix</keyword>
<comment type="caution">
    <text evidence="12">The sequence shown here is derived from an EMBL/GenBank/DDBJ whole genome shotgun (WGS) entry which is preliminary data.</text>
</comment>
<keyword evidence="10" id="KW-0812">Transmembrane</keyword>
<keyword evidence="13" id="KW-1185">Reference proteome</keyword>
<dbReference type="InterPro" id="IPR036890">
    <property type="entry name" value="HATPase_C_sf"/>
</dbReference>
<dbReference type="EMBL" id="JAGIOE010000001">
    <property type="protein sequence ID" value="MBP2372226.1"/>
    <property type="molecule type" value="Genomic_DNA"/>
</dbReference>
<evidence type="ECO:0000256" key="5">
    <source>
        <dbReference type="ARBA" id="ARBA00022741"/>
    </source>
</evidence>
<reference evidence="12 13" key="1">
    <citation type="submission" date="2021-03" db="EMBL/GenBank/DDBJ databases">
        <title>Sequencing the genomes of 1000 actinobacteria strains.</title>
        <authorList>
            <person name="Klenk H.-P."/>
        </authorList>
    </citation>
    <scope>NUCLEOTIDE SEQUENCE [LARGE SCALE GENOMIC DNA]</scope>
    <source>
        <strain evidence="12 13">DSM 15454</strain>
    </source>
</reference>
<protein>
    <recommendedName>
        <fullName evidence="2">histidine kinase</fullName>
        <ecNumber evidence="2">2.7.13.3</ecNumber>
    </recommendedName>
</protein>
<dbReference type="Gene3D" id="3.30.565.10">
    <property type="entry name" value="Histidine kinase-like ATPase, C-terminal domain"/>
    <property type="match status" value="1"/>
</dbReference>
<dbReference type="Gene3D" id="1.20.5.1930">
    <property type="match status" value="1"/>
</dbReference>
<dbReference type="EC" id="2.7.13.3" evidence="2"/>
<feature type="coiled-coil region" evidence="9">
    <location>
        <begin position="160"/>
        <end position="187"/>
    </location>
</feature>
<feature type="transmembrane region" description="Helical" evidence="10">
    <location>
        <begin position="23"/>
        <end position="43"/>
    </location>
</feature>
<feature type="transmembrane region" description="Helical" evidence="10">
    <location>
        <begin position="141"/>
        <end position="160"/>
    </location>
</feature>
<evidence type="ECO:0000259" key="11">
    <source>
        <dbReference type="Pfam" id="PF07730"/>
    </source>
</evidence>
<keyword evidence="3" id="KW-0597">Phosphoprotein</keyword>
<dbReference type="InterPro" id="IPR050482">
    <property type="entry name" value="Sensor_HK_TwoCompSys"/>
</dbReference>